<dbReference type="EMBL" id="LR721776">
    <property type="protein sequence ID" value="VVV64638.1"/>
    <property type="molecule type" value="Genomic_DNA"/>
</dbReference>
<evidence type="ECO:0000256" key="7">
    <source>
        <dbReference type="ARBA" id="ARBA00023163"/>
    </source>
</evidence>
<keyword evidence="3" id="KW-0677">Repeat</keyword>
<gene>
    <name evidence="12" type="ORF">NYM_LOCUS6389</name>
</gene>
<evidence type="ECO:0000259" key="11">
    <source>
        <dbReference type="Pfam" id="PF23115"/>
    </source>
</evidence>
<evidence type="ECO:0000256" key="2">
    <source>
        <dbReference type="ARBA" id="ARBA00022723"/>
    </source>
</evidence>
<evidence type="ECO:0000313" key="12">
    <source>
        <dbReference type="EMBL" id="VVV64638.1"/>
    </source>
</evidence>
<evidence type="ECO:0000256" key="1">
    <source>
        <dbReference type="ARBA" id="ARBA00004123"/>
    </source>
</evidence>
<evidence type="ECO:0000256" key="9">
    <source>
        <dbReference type="ARBA" id="ARBA00023452"/>
    </source>
</evidence>
<feature type="domain" description="BIRD-IDD transcription factor third C2HC zinc finger" evidence="10">
    <location>
        <begin position="67"/>
        <end position="91"/>
    </location>
</feature>
<dbReference type="FunFam" id="3.30.160.60:FF:000523">
    <property type="entry name" value="Zinc finger protein WIP2"/>
    <property type="match status" value="1"/>
</dbReference>
<keyword evidence="7" id="KW-0804">Transcription</keyword>
<evidence type="ECO:0000256" key="4">
    <source>
        <dbReference type="ARBA" id="ARBA00022771"/>
    </source>
</evidence>
<dbReference type="Pfam" id="PF23115">
    <property type="entry name" value="zf-C2H2_STOP2_3rd"/>
    <property type="match status" value="1"/>
</dbReference>
<dbReference type="PANTHER" id="PTHR45878">
    <property type="entry name" value="ZINC FINGER PROTEIN WIP2"/>
    <property type="match status" value="1"/>
</dbReference>
<dbReference type="Pfam" id="PF22995">
    <property type="entry name" value="C2CH-3rd_BIRD-IDD"/>
    <property type="match status" value="1"/>
</dbReference>
<dbReference type="GO" id="GO:0005634">
    <property type="term" value="C:nucleus"/>
    <property type="evidence" value="ECO:0007669"/>
    <property type="project" value="UniProtKB-SubCell"/>
</dbReference>
<evidence type="ECO:0000256" key="5">
    <source>
        <dbReference type="ARBA" id="ARBA00022833"/>
    </source>
</evidence>
<keyword evidence="8" id="KW-0539">Nucleus</keyword>
<comment type="similarity">
    <text evidence="9">Belongs to the WIP C2H2-type zinc-finger protein family.</text>
</comment>
<keyword evidence="6" id="KW-0805">Transcription regulation</keyword>
<evidence type="ECO:0000256" key="3">
    <source>
        <dbReference type="ARBA" id="ARBA00022737"/>
    </source>
</evidence>
<comment type="subcellular location">
    <subcellularLocation>
        <location evidence="1">Nucleus</location>
    </subcellularLocation>
</comment>
<dbReference type="Gene3D" id="3.30.160.60">
    <property type="entry name" value="Classic Zinc Finger"/>
    <property type="match status" value="1"/>
</dbReference>
<keyword evidence="4" id="KW-0863">Zinc-finger</keyword>
<dbReference type="AlphaFoldDB" id="A0A5K0XG99"/>
<name>A0A5K0XG99_9MAGN</name>
<evidence type="ECO:0008006" key="13">
    <source>
        <dbReference type="Google" id="ProtNLM"/>
    </source>
</evidence>
<reference evidence="12" key="1">
    <citation type="submission" date="2019-09" db="EMBL/GenBank/DDBJ databases">
        <authorList>
            <person name="Zhang L."/>
        </authorList>
    </citation>
    <scope>NUCLEOTIDE SEQUENCE</scope>
</reference>
<dbReference type="InterPro" id="IPR055187">
    <property type="entry name" value="C2CH-3rd_BIRD-IDD"/>
</dbReference>
<dbReference type="GO" id="GO:0003700">
    <property type="term" value="F:DNA-binding transcription factor activity"/>
    <property type="evidence" value="ECO:0007669"/>
    <property type="project" value="InterPro"/>
</dbReference>
<dbReference type="InterPro" id="IPR036236">
    <property type="entry name" value="Znf_C2H2_sf"/>
</dbReference>
<organism evidence="12">
    <name type="scientific">Nymphaea colorata</name>
    <name type="common">pocket water lily</name>
    <dbReference type="NCBI Taxonomy" id="210225"/>
    <lineage>
        <taxon>Eukaryota</taxon>
        <taxon>Viridiplantae</taxon>
        <taxon>Streptophyta</taxon>
        <taxon>Embryophyta</taxon>
        <taxon>Tracheophyta</taxon>
        <taxon>Spermatophyta</taxon>
        <taxon>Magnoliopsida</taxon>
        <taxon>Nymphaeales</taxon>
        <taxon>Nymphaeaceae</taxon>
        <taxon>Nymphaea</taxon>
    </lineage>
</organism>
<proteinExistence type="inferred from homology"/>
<dbReference type="PANTHER" id="PTHR45878:SF1">
    <property type="entry name" value="ZINC FINGER PROTEIN WIP2"/>
    <property type="match status" value="1"/>
</dbReference>
<dbReference type="SUPFAM" id="SSF57667">
    <property type="entry name" value="beta-beta-alpha zinc fingers"/>
    <property type="match status" value="1"/>
</dbReference>
<sequence length="150" mass="17574">MHMWGHGAIYRRGPESLRGTQPTAMLRLPCYCCVQGCKNNIDHPRARTLKDFRTLQTHYKRKHWHKPYKCRKCTKPFAVRGDWRTHEKNCGKLWHCTCGSDFKHKRSLKDHVRAFGRGHSPHPLHHPLEEEKECITVSEGEEVVTGNQSH</sequence>
<dbReference type="InterPro" id="IPR059161">
    <property type="entry name" value="Znf-C2H2_STOP1/2_3rd"/>
</dbReference>
<dbReference type="InterPro" id="IPR043584">
    <property type="entry name" value="WIP1/2/3/4/5/6"/>
</dbReference>
<accession>A0A5K0XG99</accession>
<keyword evidence="5" id="KW-0862">Zinc</keyword>
<feature type="domain" description="STOP2/WIP2-like C2H2-type zinc finger" evidence="11">
    <location>
        <begin position="30"/>
        <end position="63"/>
    </location>
</feature>
<protein>
    <recommendedName>
        <fullName evidence="13">C2H2-type domain-containing protein</fullName>
    </recommendedName>
</protein>
<keyword evidence="2" id="KW-0479">Metal-binding</keyword>
<evidence type="ECO:0000256" key="8">
    <source>
        <dbReference type="ARBA" id="ARBA00023242"/>
    </source>
</evidence>
<evidence type="ECO:0000256" key="6">
    <source>
        <dbReference type="ARBA" id="ARBA00023015"/>
    </source>
</evidence>
<dbReference type="GO" id="GO:0008270">
    <property type="term" value="F:zinc ion binding"/>
    <property type="evidence" value="ECO:0007669"/>
    <property type="project" value="UniProtKB-KW"/>
</dbReference>
<evidence type="ECO:0000259" key="10">
    <source>
        <dbReference type="Pfam" id="PF22995"/>
    </source>
</evidence>